<reference evidence="3" key="1">
    <citation type="journal article" date="2015" name="PLoS ONE">
        <title>An Insight into the Sialome of the Lone Star Tick, Amblyomma americanum, with a Glimpse on Its Time Dependent Gene Expression.</title>
        <authorList>
            <person name="Karim S."/>
            <person name="Ribeiro J.M."/>
        </authorList>
    </citation>
    <scope>NUCLEOTIDE SEQUENCE</scope>
    <source>
        <tissue evidence="3">Salivary gland</tissue>
    </source>
</reference>
<dbReference type="SUPFAM" id="SSF57362">
    <property type="entry name" value="BPTI-like"/>
    <property type="match status" value="1"/>
</dbReference>
<feature type="domain" description="BPTI/Kunitz inhibitor" evidence="2">
    <location>
        <begin position="40"/>
        <end position="94"/>
    </location>
</feature>
<name>A0A0C9SDP5_AMBAM</name>
<keyword evidence="1" id="KW-0732">Signal</keyword>
<feature type="signal peptide" evidence="1">
    <location>
        <begin position="1"/>
        <end position="16"/>
    </location>
</feature>
<dbReference type="AlphaFoldDB" id="A0A0C9SDP5"/>
<dbReference type="InterPro" id="IPR036880">
    <property type="entry name" value="Kunitz_BPTI_sf"/>
</dbReference>
<dbReference type="GO" id="GO:0004867">
    <property type="term" value="F:serine-type endopeptidase inhibitor activity"/>
    <property type="evidence" value="ECO:0007669"/>
    <property type="project" value="InterPro"/>
</dbReference>
<feature type="non-terminal residue" evidence="3">
    <location>
        <position position="147"/>
    </location>
</feature>
<dbReference type="Gene3D" id="4.10.410.10">
    <property type="entry name" value="Pancreatic trypsin inhibitor Kunitz domain"/>
    <property type="match status" value="1"/>
</dbReference>
<dbReference type="EMBL" id="GBZX01000548">
    <property type="protein sequence ID" value="JAG92192.1"/>
    <property type="molecule type" value="mRNA"/>
</dbReference>
<accession>A0A0C9SDP5</accession>
<protein>
    <submittedName>
        <fullName evidence="3">Putative tick kunitz 10</fullName>
    </submittedName>
</protein>
<evidence type="ECO:0000256" key="1">
    <source>
        <dbReference type="SAM" id="SignalP"/>
    </source>
</evidence>
<evidence type="ECO:0000313" key="3">
    <source>
        <dbReference type="EMBL" id="JAG92192.1"/>
    </source>
</evidence>
<dbReference type="PROSITE" id="PS50279">
    <property type="entry name" value="BPTI_KUNITZ_2"/>
    <property type="match status" value="1"/>
</dbReference>
<organism evidence="3">
    <name type="scientific">Amblyomma americanum</name>
    <name type="common">Lone star tick</name>
    <dbReference type="NCBI Taxonomy" id="6943"/>
    <lineage>
        <taxon>Eukaryota</taxon>
        <taxon>Metazoa</taxon>
        <taxon>Ecdysozoa</taxon>
        <taxon>Arthropoda</taxon>
        <taxon>Chelicerata</taxon>
        <taxon>Arachnida</taxon>
        <taxon>Acari</taxon>
        <taxon>Parasitiformes</taxon>
        <taxon>Ixodida</taxon>
        <taxon>Ixodoidea</taxon>
        <taxon>Ixodidae</taxon>
        <taxon>Amblyomminae</taxon>
        <taxon>Amblyomma</taxon>
    </lineage>
</organism>
<feature type="chain" id="PRO_5002212993" evidence="1">
    <location>
        <begin position="17"/>
        <end position="147"/>
    </location>
</feature>
<evidence type="ECO:0000259" key="2">
    <source>
        <dbReference type="PROSITE" id="PS50279"/>
    </source>
</evidence>
<dbReference type="InterPro" id="IPR002223">
    <property type="entry name" value="Kunitz_BPTI"/>
</dbReference>
<proteinExistence type="evidence at transcript level"/>
<sequence length="147" mass="16736">MAFLFFQLLLLSGASSDGFGHTEAAKLAEISGRDLSSKVCDIYTDAKSSGCDGHAIFRFGYNTQTKSCEDYITLDCFAEQPSEFSSRTDCYRQCNSTTICLKETAFREYTSKVRKWYQYNEEEGFCEEIFSSVSPIYKWPVANLFSR</sequence>